<organism evidence="1 2">
    <name type="scientific">Monilinia laxa</name>
    <name type="common">Brown rot fungus</name>
    <name type="synonym">Sclerotinia laxa</name>
    <dbReference type="NCBI Taxonomy" id="61186"/>
    <lineage>
        <taxon>Eukaryota</taxon>
        <taxon>Fungi</taxon>
        <taxon>Dikarya</taxon>
        <taxon>Ascomycota</taxon>
        <taxon>Pezizomycotina</taxon>
        <taxon>Leotiomycetes</taxon>
        <taxon>Helotiales</taxon>
        <taxon>Sclerotiniaceae</taxon>
        <taxon>Monilinia</taxon>
    </lineage>
</organism>
<protein>
    <submittedName>
        <fullName evidence="1">Uncharacterized protein</fullName>
    </submittedName>
</protein>
<keyword evidence="2" id="KW-1185">Reference proteome</keyword>
<accession>A0A5N6JYH5</accession>
<dbReference type="OrthoDB" id="3505248at2759"/>
<evidence type="ECO:0000313" key="1">
    <source>
        <dbReference type="EMBL" id="KAB8294219.1"/>
    </source>
</evidence>
<proteinExistence type="predicted"/>
<dbReference type="EMBL" id="VIGI01000011">
    <property type="protein sequence ID" value="KAB8294219.1"/>
    <property type="molecule type" value="Genomic_DNA"/>
</dbReference>
<dbReference type="AlphaFoldDB" id="A0A5N6JYH5"/>
<name>A0A5N6JYH5_MONLA</name>
<gene>
    <name evidence="1" type="ORF">EYC80_009652</name>
</gene>
<evidence type="ECO:0000313" key="2">
    <source>
        <dbReference type="Proteomes" id="UP000326757"/>
    </source>
</evidence>
<sequence>MDTVLDSKPEWMYSTSSHSRHGITNQEAAEYWTHKNIKDKGKYAGLHFEAALQKLVFEEWISDVMVVKDRKRCMIGPDIKYYHNKNKGRGDVASWRSMPGDAFHYGTQHAAHTLYYHDSEVRLDNVDHISEKTFAARDEIGIHPSERQWVLPRCHPRHLLNLPQELLDKIIGYTVVVNDDVGTLSPQTITSNISGCYQEAEYKISHPDTINMYQGRGSWIELAVGLRNRIFEHGSQNIKKLEIQDEEGIYILLQRVVRRVIDASCLRVCKSFYYVGSKMLYRQNDFTFDLTTFRRYLGPQRITAASLMLDRQGPRQDLVTRKPTLGTGYKSYKLWLQQVKDVITQVQQPVSIRELKGWAHEDLFLRFLYTIRPRNAALIKTLQFWGTITSHDFHRQKDNCKSCLDSFFRNIFIYIQFINEFCKGMENIVLNINTNAPWSNNQAPSVDEKSILTPLIPHLKNLKKVKTLVLCISDGTNGNQFIPMKSSLAVDICQWFKDRAGGWESKI</sequence>
<comment type="caution">
    <text evidence="1">The sequence shown here is derived from an EMBL/GenBank/DDBJ whole genome shotgun (WGS) entry which is preliminary data.</text>
</comment>
<dbReference type="Proteomes" id="UP000326757">
    <property type="component" value="Unassembled WGS sequence"/>
</dbReference>
<reference evidence="1 2" key="1">
    <citation type="submission" date="2019-06" db="EMBL/GenBank/DDBJ databases">
        <title>Genome Sequence of the Brown Rot Fungal Pathogen Monilinia laxa.</title>
        <authorList>
            <person name="De Miccolis Angelini R.M."/>
            <person name="Landi L."/>
            <person name="Abate D."/>
            <person name="Pollastro S."/>
            <person name="Romanazzi G."/>
            <person name="Faretra F."/>
        </authorList>
    </citation>
    <scope>NUCLEOTIDE SEQUENCE [LARGE SCALE GENOMIC DNA]</scope>
    <source>
        <strain evidence="1 2">Mlax316</strain>
    </source>
</reference>